<protein>
    <recommendedName>
        <fullName evidence="1">Homing endonuclease LAGLIDADG domain-containing protein</fullName>
    </recommendedName>
</protein>
<proteinExistence type="predicted"/>
<comment type="caution">
    <text evidence="2">The sequence shown here is derived from an EMBL/GenBank/DDBJ whole genome shotgun (WGS) entry which is preliminary data.</text>
</comment>
<sequence length="105" mass="11663">MSERGTRNTAFYSVQSARTIADVIIPHFERYPLNTQKRADFLLFKQGVDLLLNGKARSSIEGIKNIVSIRASMNNGLTDTLKINFPNITPAPRPIVSFDGIPDSN</sequence>
<dbReference type="SUPFAM" id="SSF55608">
    <property type="entry name" value="Homing endonucleases"/>
    <property type="match status" value="1"/>
</dbReference>
<dbReference type="PANTHER" id="PTHR36181">
    <property type="entry name" value="INTRON-ENCODED ENDONUCLEASE AI3-RELATED"/>
    <property type="match status" value="1"/>
</dbReference>
<evidence type="ECO:0000313" key="2">
    <source>
        <dbReference type="EMBL" id="GAA4828528.1"/>
    </source>
</evidence>
<dbReference type="Pfam" id="PF00961">
    <property type="entry name" value="LAGLIDADG_1"/>
    <property type="match status" value="1"/>
</dbReference>
<gene>
    <name evidence="2" type="ORF">GCM10023220_71620</name>
</gene>
<keyword evidence="3" id="KW-1185">Reference proteome</keyword>
<dbReference type="InterPro" id="IPR004860">
    <property type="entry name" value="LAGLIDADG_dom"/>
</dbReference>
<dbReference type="PANTHER" id="PTHR36181:SF4">
    <property type="entry name" value="LAGLIDADG ENDONUCLEASE"/>
    <property type="match status" value="1"/>
</dbReference>
<evidence type="ECO:0000259" key="1">
    <source>
        <dbReference type="Pfam" id="PF00961"/>
    </source>
</evidence>
<dbReference type="InterPro" id="IPR027434">
    <property type="entry name" value="Homing_endonucl"/>
</dbReference>
<dbReference type="Proteomes" id="UP001501265">
    <property type="component" value="Unassembled WGS sequence"/>
</dbReference>
<dbReference type="Gene3D" id="3.10.28.10">
    <property type="entry name" value="Homing endonucleases"/>
    <property type="match status" value="1"/>
</dbReference>
<reference evidence="3" key="1">
    <citation type="journal article" date="2019" name="Int. J. Syst. Evol. Microbiol.">
        <title>The Global Catalogue of Microorganisms (GCM) 10K type strain sequencing project: providing services to taxonomists for standard genome sequencing and annotation.</title>
        <authorList>
            <consortium name="The Broad Institute Genomics Platform"/>
            <consortium name="The Broad Institute Genome Sequencing Center for Infectious Disease"/>
            <person name="Wu L."/>
            <person name="Ma J."/>
        </authorList>
    </citation>
    <scope>NUCLEOTIDE SEQUENCE [LARGE SCALE GENOMIC DNA]</scope>
    <source>
        <strain evidence="3">JCM 18081</strain>
    </source>
</reference>
<name>A0ABP9D6P7_9ACTN</name>
<dbReference type="InterPro" id="IPR051289">
    <property type="entry name" value="LAGLIDADG_Endonuclease"/>
</dbReference>
<accession>A0ABP9D6P7</accession>
<evidence type="ECO:0000313" key="3">
    <source>
        <dbReference type="Proteomes" id="UP001501265"/>
    </source>
</evidence>
<dbReference type="EMBL" id="BAABIG010000158">
    <property type="protein sequence ID" value="GAA4828528.1"/>
    <property type="molecule type" value="Genomic_DNA"/>
</dbReference>
<feature type="domain" description="Homing endonuclease LAGLIDADG" evidence="1">
    <location>
        <begin position="3"/>
        <end position="46"/>
    </location>
</feature>
<organism evidence="2 3">
    <name type="scientific">Streptomyces ziwulingensis</name>
    <dbReference type="NCBI Taxonomy" id="1045501"/>
    <lineage>
        <taxon>Bacteria</taxon>
        <taxon>Bacillati</taxon>
        <taxon>Actinomycetota</taxon>
        <taxon>Actinomycetes</taxon>
        <taxon>Kitasatosporales</taxon>
        <taxon>Streptomycetaceae</taxon>
        <taxon>Streptomyces</taxon>
    </lineage>
</organism>